<evidence type="ECO:0000256" key="2">
    <source>
        <dbReference type="ARBA" id="ARBA00022448"/>
    </source>
</evidence>
<evidence type="ECO:0000313" key="8">
    <source>
        <dbReference type="EMBL" id="GFH10123.1"/>
    </source>
</evidence>
<name>A0A699YJ50_HAELA</name>
<feature type="transmembrane region" description="Helical" evidence="7">
    <location>
        <begin position="6"/>
        <end position="25"/>
    </location>
</feature>
<dbReference type="GO" id="GO:0035435">
    <property type="term" value="P:phosphate ion transmembrane transport"/>
    <property type="evidence" value="ECO:0007669"/>
    <property type="project" value="TreeGrafter"/>
</dbReference>
<evidence type="ECO:0000256" key="1">
    <source>
        <dbReference type="ARBA" id="ARBA00004141"/>
    </source>
</evidence>
<reference evidence="8 9" key="1">
    <citation type="submission" date="2020-02" db="EMBL/GenBank/DDBJ databases">
        <title>Draft genome sequence of Haematococcus lacustris strain NIES-144.</title>
        <authorList>
            <person name="Morimoto D."/>
            <person name="Nakagawa S."/>
            <person name="Yoshida T."/>
            <person name="Sawayama S."/>
        </authorList>
    </citation>
    <scope>NUCLEOTIDE SEQUENCE [LARGE SCALE GENOMIC DNA]</scope>
    <source>
        <strain evidence="8 9">NIES-144</strain>
    </source>
</reference>
<evidence type="ECO:0000256" key="5">
    <source>
        <dbReference type="ARBA" id="ARBA00022989"/>
    </source>
</evidence>
<proteinExistence type="predicted"/>
<evidence type="ECO:0000313" key="9">
    <source>
        <dbReference type="Proteomes" id="UP000485058"/>
    </source>
</evidence>
<dbReference type="GO" id="GO:0016020">
    <property type="term" value="C:membrane"/>
    <property type="evidence" value="ECO:0007669"/>
    <property type="project" value="UniProtKB-SubCell"/>
</dbReference>
<dbReference type="InterPro" id="IPR001204">
    <property type="entry name" value="Phos_transporter"/>
</dbReference>
<dbReference type="GO" id="GO:0005315">
    <property type="term" value="F:phosphate transmembrane transporter activity"/>
    <property type="evidence" value="ECO:0007669"/>
    <property type="project" value="InterPro"/>
</dbReference>
<evidence type="ECO:0000256" key="7">
    <source>
        <dbReference type="SAM" id="Phobius"/>
    </source>
</evidence>
<sequence length="169" mass="18446">MMVFAFGMLCALIAAWLWVTTATYLEMAVSTTHSIIGAIMGFGLVYGGSQAIVWDRVTTKFPYREGLTPIVIAWFTSPILSGAVAAFLLTLNRVFILRRANSTLLALIFLPPLVTLTIFINVFFGARATLAWSDDKAAWVAICVAGACGLLTIPLVLILRRRLAIHVNK</sequence>
<keyword evidence="9" id="KW-1185">Reference proteome</keyword>
<feature type="transmembrane region" description="Helical" evidence="7">
    <location>
        <begin position="34"/>
        <end position="54"/>
    </location>
</feature>
<dbReference type="PANTHER" id="PTHR11101:SF96">
    <property type="entry name" value="PHOSPHATE TRANSPORTER"/>
    <property type="match status" value="1"/>
</dbReference>
<dbReference type="AlphaFoldDB" id="A0A699YJ50"/>
<feature type="unsure residue" description="D or N" evidence="8">
    <location>
        <position position="55"/>
    </location>
</feature>
<gene>
    <name evidence="8" type="ORF">HaLaN_05383</name>
</gene>
<accession>A0A699YJ50</accession>
<comment type="subcellular location">
    <subcellularLocation>
        <location evidence="1">Membrane</location>
        <topology evidence="1">Multi-pass membrane protein</topology>
    </subcellularLocation>
</comment>
<dbReference type="PANTHER" id="PTHR11101">
    <property type="entry name" value="PHOSPHATE TRANSPORTER"/>
    <property type="match status" value="1"/>
</dbReference>
<feature type="transmembrane region" description="Helical" evidence="7">
    <location>
        <begin position="103"/>
        <end position="126"/>
    </location>
</feature>
<keyword evidence="3" id="KW-0592">Phosphate transport</keyword>
<evidence type="ECO:0000256" key="3">
    <source>
        <dbReference type="ARBA" id="ARBA00022592"/>
    </source>
</evidence>
<keyword evidence="4 7" id="KW-0812">Transmembrane</keyword>
<feature type="transmembrane region" description="Helical" evidence="7">
    <location>
        <begin position="66"/>
        <end position="91"/>
    </location>
</feature>
<evidence type="ECO:0000256" key="4">
    <source>
        <dbReference type="ARBA" id="ARBA00022692"/>
    </source>
</evidence>
<evidence type="ECO:0000256" key="6">
    <source>
        <dbReference type="ARBA" id="ARBA00023136"/>
    </source>
</evidence>
<dbReference type="Proteomes" id="UP000485058">
    <property type="component" value="Unassembled WGS sequence"/>
</dbReference>
<feature type="transmembrane region" description="Helical" evidence="7">
    <location>
        <begin position="138"/>
        <end position="159"/>
    </location>
</feature>
<comment type="caution">
    <text evidence="8">The sequence shown here is derived from an EMBL/GenBank/DDBJ whole genome shotgun (WGS) entry which is preliminary data.</text>
</comment>
<dbReference type="EMBL" id="BLLF01000289">
    <property type="protein sequence ID" value="GFH10123.1"/>
    <property type="molecule type" value="Genomic_DNA"/>
</dbReference>
<dbReference type="Pfam" id="PF01384">
    <property type="entry name" value="PHO4"/>
    <property type="match status" value="1"/>
</dbReference>
<keyword evidence="2" id="KW-0813">Transport</keyword>
<keyword evidence="5 7" id="KW-1133">Transmembrane helix</keyword>
<keyword evidence="6 7" id="KW-0472">Membrane</keyword>
<protein>
    <submittedName>
        <fullName evidence="8">Phosphate transporter</fullName>
    </submittedName>
</protein>
<organism evidence="8 9">
    <name type="scientific">Haematococcus lacustris</name>
    <name type="common">Green alga</name>
    <name type="synonym">Haematococcus pluvialis</name>
    <dbReference type="NCBI Taxonomy" id="44745"/>
    <lineage>
        <taxon>Eukaryota</taxon>
        <taxon>Viridiplantae</taxon>
        <taxon>Chlorophyta</taxon>
        <taxon>core chlorophytes</taxon>
        <taxon>Chlorophyceae</taxon>
        <taxon>CS clade</taxon>
        <taxon>Chlamydomonadales</taxon>
        <taxon>Haematococcaceae</taxon>
        <taxon>Haematococcus</taxon>
    </lineage>
</organism>